<proteinExistence type="predicted"/>
<evidence type="ECO:0000313" key="1">
    <source>
        <dbReference type="EMBL" id="GAV63101.1"/>
    </source>
</evidence>
<dbReference type="InParanoid" id="A0A1Q3B4Z6"/>
<comment type="caution">
    <text evidence="1">The sequence shown here is derived from an EMBL/GenBank/DDBJ whole genome shotgun (WGS) entry which is preliminary data.</text>
</comment>
<dbReference type="OrthoDB" id="1632775at2759"/>
<sequence>NPFSARRYGAHWYKRMSLLESQGSKLYFNIKSWSDIQQSQDLCIMLSNGHYLEPYIPAQLARQFGMVHGVLIPFYLTLNAPWEKRLLILNNILWEAGSRNTQRLMNLVNLKQFVSLCLTTECLTYGKKLIGQHTLSLTSKLLFLILSFTSKILRRRRLKKML</sequence>
<gene>
    <name evidence="1" type="ORF">CFOL_v3_06622</name>
</gene>
<feature type="non-terminal residue" evidence="1">
    <location>
        <position position="1"/>
    </location>
</feature>
<dbReference type="EMBL" id="BDDD01000293">
    <property type="protein sequence ID" value="GAV63101.1"/>
    <property type="molecule type" value="Genomic_DNA"/>
</dbReference>
<dbReference type="Proteomes" id="UP000187406">
    <property type="component" value="Unassembled WGS sequence"/>
</dbReference>
<keyword evidence="2" id="KW-1185">Reference proteome</keyword>
<evidence type="ECO:0000313" key="2">
    <source>
        <dbReference type="Proteomes" id="UP000187406"/>
    </source>
</evidence>
<organism evidence="1 2">
    <name type="scientific">Cephalotus follicularis</name>
    <name type="common">Albany pitcher plant</name>
    <dbReference type="NCBI Taxonomy" id="3775"/>
    <lineage>
        <taxon>Eukaryota</taxon>
        <taxon>Viridiplantae</taxon>
        <taxon>Streptophyta</taxon>
        <taxon>Embryophyta</taxon>
        <taxon>Tracheophyta</taxon>
        <taxon>Spermatophyta</taxon>
        <taxon>Magnoliopsida</taxon>
        <taxon>eudicotyledons</taxon>
        <taxon>Gunneridae</taxon>
        <taxon>Pentapetalae</taxon>
        <taxon>rosids</taxon>
        <taxon>fabids</taxon>
        <taxon>Oxalidales</taxon>
        <taxon>Cephalotaceae</taxon>
        <taxon>Cephalotus</taxon>
    </lineage>
</organism>
<accession>A0A1Q3B4Z6</accession>
<name>A0A1Q3B4Z6_CEPFO</name>
<protein>
    <submittedName>
        <fullName evidence="1">Uncharacterized protein</fullName>
    </submittedName>
</protein>
<dbReference type="AlphaFoldDB" id="A0A1Q3B4Z6"/>
<reference evidence="2" key="1">
    <citation type="submission" date="2016-04" db="EMBL/GenBank/DDBJ databases">
        <title>Cephalotus genome sequencing.</title>
        <authorList>
            <person name="Fukushima K."/>
            <person name="Hasebe M."/>
            <person name="Fang X."/>
        </authorList>
    </citation>
    <scope>NUCLEOTIDE SEQUENCE [LARGE SCALE GENOMIC DNA]</scope>
    <source>
        <strain evidence="2">cv. St1</strain>
    </source>
</reference>